<dbReference type="RefSeq" id="WP_083040415.1">
    <property type="nucleotide sequence ID" value="NZ_CP020557.1"/>
</dbReference>
<name>A0A1V0UU15_9BACL</name>
<evidence type="ECO:0000256" key="1">
    <source>
        <dbReference type="SAM" id="Phobius"/>
    </source>
</evidence>
<feature type="transmembrane region" description="Helical" evidence="1">
    <location>
        <begin position="6"/>
        <end position="30"/>
    </location>
</feature>
<keyword evidence="1" id="KW-1133">Transmembrane helix</keyword>
<accession>A0A1V0UU15</accession>
<protein>
    <submittedName>
        <fullName evidence="2">Uncharacterized protein</fullName>
    </submittedName>
</protein>
<reference evidence="2 3" key="1">
    <citation type="submission" date="2017-03" db="EMBL/GenBank/DDBJ databases">
        <title>Paenibacillus larvae genome sequencing.</title>
        <authorList>
            <person name="Dingman D.W."/>
        </authorList>
    </citation>
    <scope>NUCLEOTIDE SEQUENCE [LARGE SCALE GENOMIC DNA]</scope>
    <source>
        <strain evidence="2 3">SAG 10367</strain>
    </source>
</reference>
<sequence>MENFISTLVFILPGFLMYFWIQSFGINPVIKHNPGEMGAISALLWFPVSILTVLIYNLVGMVYRSPIILTLYDVKTNAGNIEFLAWFAVISIPVSFSLSYIYVRWLYPLQRKVVNSTRKSIGIASFSEMPEVWDEFFLKVNETKNEGALPVKMFKIDKPENTLLGVVKNASRPFETERALILERSEELLESDLTYQYEVIRSYVDIKNGMVVQELDLQKPTKQIEEFNST</sequence>
<gene>
    <name evidence="2" type="ORF">B7C51_14465</name>
</gene>
<keyword evidence="1" id="KW-0812">Transmembrane</keyword>
<organism evidence="2 3">
    <name type="scientific">Paenibacillus larvae subsp. pulvifaciens</name>
    <dbReference type="NCBI Taxonomy" id="1477"/>
    <lineage>
        <taxon>Bacteria</taxon>
        <taxon>Bacillati</taxon>
        <taxon>Bacillota</taxon>
        <taxon>Bacilli</taxon>
        <taxon>Bacillales</taxon>
        <taxon>Paenibacillaceae</taxon>
        <taxon>Paenibacillus</taxon>
    </lineage>
</organism>
<dbReference type="Proteomes" id="UP000192727">
    <property type="component" value="Chromosome"/>
</dbReference>
<feature type="transmembrane region" description="Helical" evidence="1">
    <location>
        <begin position="83"/>
        <end position="103"/>
    </location>
</feature>
<proteinExistence type="predicted"/>
<evidence type="ECO:0000313" key="3">
    <source>
        <dbReference type="Proteomes" id="UP000192727"/>
    </source>
</evidence>
<dbReference type="AlphaFoldDB" id="A0A1V0UU15"/>
<dbReference type="EMBL" id="CP020557">
    <property type="protein sequence ID" value="ARF68739.1"/>
    <property type="molecule type" value="Genomic_DNA"/>
</dbReference>
<keyword evidence="1" id="KW-0472">Membrane</keyword>
<evidence type="ECO:0000313" key="2">
    <source>
        <dbReference type="EMBL" id="ARF68739.1"/>
    </source>
</evidence>
<feature type="transmembrane region" description="Helical" evidence="1">
    <location>
        <begin position="42"/>
        <end position="63"/>
    </location>
</feature>